<keyword evidence="6" id="KW-0723">Serine/threonine-protein kinase</keyword>
<dbReference type="InterPro" id="IPR017441">
    <property type="entry name" value="Protein_kinase_ATP_BS"/>
</dbReference>
<feature type="binding site" evidence="20">
    <location>
        <position position="45"/>
    </location>
    <ligand>
        <name>ATP</name>
        <dbReference type="ChEBI" id="CHEBI:30616"/>
    </ligand>
</feature>
<dbReference type="GO" id="GO:0004674">
    <property type="term" value="F:protein serine/threonine kinase activity"/>
    <property type="evidence" value="ECO:0007669"/>
    <property type="project" value="UniProtKB-KW"/>
</dbReference>
<comment type="similarity">
    <text evidence="3">Belongs to the protein kinase superfamily. CAMK Ser/Thr protein kinase family.</text>
</comment>
<dbReference type="FunFam" id="3.30.200.20:FF:000003">
    <property type="entry name" value="Non-specific serine/threonine protein kinase"/>
    <property type="match status" value="1"/>
</dbReference>
<keyword evidence="14" id="KW-0539">Nucleus</keyword>
<evidence type="ECO:0000256" key="6">
    <source>
        <dbReference type="ARBA" id="ARBA00022527"/>
    </source>
</evidence>
<keyword evidence="9" id="KW-0479">Metal-binding</keyword>
<dbReference type="CDD" id="cd14339">
    <property type="entry name" value="UBA_SNRK"/>
    <property type="match status" value="1"/>
</dbReference>
<comment type="catalytic activity">
    <reaction evidence="15">
        <text>L-threonyl-[protein] + ATP = O-phospho-L-threonyl-[protein] + ADP + H(+)</text>
        <dbReference type="Rhea" id="RHEA:46608"/>
        <dbReference type="Rhea" id="RHEA-COMP:11060"/>
        <dbReference type="Rhea" id="RHEA-COMP:11605"/>
        <dbReference type="ChEBI" id="CHEBI:15378"/>
        <dbReference type="ChEBI" id="CHEBI:30013"/>
        <dbReference type="ChEBI" id="CHEBI:30616"/>
        <dbReference type="ChEBI" id="CHEBI:61977"/>
        <dbReference type="ChEBI" id="CHEBI:456216"/>
        <dbReference type="EC" id="2.7.11.1"/>
    </reaction>
</comment>
<evidence type="ECO:0000256" key="11">
    <source>
        <dbReference type="ARBA" id="ARBA00022777"/>
    </source>
</evidence>
<dbReference type="Pfam" id="PF00069">
    <property type="entry name" value="Pkinase"/>
    <property type="match status" value="1"/>
</dbReference>
<evidence type="ECO:0000256" key="8">
    <source>
        <dbReference type="ARBA" id="ARBA00022679"/>
    </source>
</evidence>
<dbReference type="CDD" id="cd14074">
    <property type="entry name" value="STKc_SNRK"/>
    <property type="match status" value="1"/>
</dbReference>
<evidence type="ECO:0000313" key="25">
    <source>
        <dbReference type="Proteomes" id="UP001230051"/>
    </source>
</evidence>
<feature type="region of interest" description="Disordered" evidence="21">
    <location>
        <begin position="796"/>
        <end position="830"/>
    </location>
</feature>
<keyword evidence="25" id="KW-1185">Reference proteome</keyword>
<dbReference type="PANTHER" id="PTHR24346:SF44">
    <property type="entry name" value="SET DOMAIN CONTAINING 6"/>
    <property type="match status" value="1"/>
</dbReference>
<comment type="caution">
    <text evidence="24">The sequence shown here is derived from an EMBL/GenBank/DDBJ whole genome shotgun (WGS) entry which is preliminary data.</text>
</comment>
<evidence type="ECO:0000256" key="21">
    <source>
        <dbReference type="SAM" id="MobiDB-lite"/>
    </source>
</evidence>
<dbReference type="InterPro" id="IPR008271">
    <property type="entry name" value="Ser/Thr_kinase_AS"/>
</dbReference>
<name>A0AAD8D4B7_ACIOX</name>
<gene>
    <name evidence="24" type="primary">SNRK</name>
    <name evidence="24" type="ORF">AOXY_G18354</name>
</gene>
<dbReference type="SMART" id="SM00220">
    <property type="entry name" value="S_TKc"/>
    <property type="match status" value="1"/>
</dbReference>
<dbReference type="Proteomes" id="UP001230051">
    <property type="component" value="Unassembled WGS sequence"/>
</dbReference>
<dbReference type="EMBL" id="JAGXEW010000017">
    <property type="protein sequence ID" value="KAK1162069.1"/>
    <property type="molecule type" value="Genomic_DNA"/>
</dbReference>
<accession>A0AAD8D4B7</accession>
<dbReference type="AlphaFoldDB" id="A0AAD8D4B7"/>
<keyword evidence="8" id="KW-0808">Transferase</keyword>
<dbReference type="InterPro" id="IPR000719">
    <property type="entry name" value="Prot_kinase_dom"/>
</dbReference>
<evidence type="ECO:0000256" key="4">
    <source>
        <dbReference type="ARBA" id="ARBA00012513"/>
    </source>
</evidence>
<dbReference type="Gene3D" id="1.10.510.10">
    <property type="entry name" value="Transferase(Phosphotransferase) domain 1"/>
    <property type="match status" value="1"/>
</dbReference>
<feature type="compositionally biased region" description="Basic and acidic residues" evidence="21">
    <location>
        <begin position="398"/>
        <end position="409"/>
    </location>
</feature>
<dbReference type="PROSITE" id="PS50030">
    <property type="entry name" value="UBA"/>
    <property type="match status" value="1"/>
</dbReference>
<feature type="compositionally biased region" description="Polar residues" evidence="21">
    <location>
        <begin position="763"/>
        <end position="778"/>
    </location>
</feature>
<dbReference type="GO" id="GO:0005524">
    <property type="term" value="F:ATP binding"/>
    <property type="evidence" value="ECO:0007669"/>
    <property type="project" value="UniProtKB-UniRule"/>
</dbReference>
<comment type="subcellular location">
    <subcellularLocation>
        <location evidence="2">Nucleus</location>
    </subcellularLocation>
</comment>
<evidence type="ECO:0000259" key="23">
    <source>
        <dbReference type="PROSITE" id="PS50030"/>
    </source>
</evidence>
<feature type="domain" description="UBA" evidence="23">
    <location>
        <begin position="291"/>
        <end position="334"/>
    </location>
</feature>
<dbReference type="PROSITE" id="PS00108">
    <property type="entry name" value="PROTEIN_KINASE_ST"/>
    <property type="match status" value="1"/>
</dbReference>
<feature type="region of interest" description="Disordered" evidence="21">
    <location>
        <begin position="648"/>
        <end position="671"/>
    </location>
</feature>
<reference evidence="24" key="1">
    <citation type="submission" date="2022-02" db="EMBL/GenBank/DDBJ databases">
        <title>Atlantic sturgeon de novo genome assembly.</title>
        <authorList>
            <person name="Stock M."/>
            <person name="Klopp C."/>
            <person name="Guiguen Y."/>
            <person name="Cabau C."/>
            <person name="Parinello H."/>
            <person name="Santidrian Yebra-Pimentel E."/>
            <person name="Kuhl H."/>
            <person name="Dirks R.P."/>
            <person name="Guessner J."/>
            <person name="Wuertz S."/>
            <person name="Du K."/>
            <person name="Schartl M."/>
        </authorList>
    </citation>
    <scope>NUCLEOTIDE SEQUENCE</scope>
    <source>
        <strain evidence="24">STURGEONOMICS-FGT-2020</strain>
        <tissue evidence="24">Whole blood</tissue>
    </source>
</reference>
<evidence type="ECO:0000256" key="20">
    <source>
        <dbReference type="PROSITE-ProRule" id="PRU10141"/>
    </source>
</evidence>
<evidence type="ECO:0000256" key="9">
    <source>
        <dbReference type="ARBA" id="ARBA00022723"/>
    </source>
</evidence>
<protein>
    <recommendedName>
        <fullName evidence="18">SNF-related serine/threonine-protein kinase</fullName>
        <ecNumber evidence="4">2.7.11.1</ecNumber>
    </recommendedName>
    <alternativeName>
        <fullName evidence="19">SNF1-related kinase</fullName>
    </alternativeName>
</protein>
<dbReference type="EC" id="2.7.11.1" evidence="4"/>
<evidence type="ECO:0000256" key="18">
    <source>
        <dbReference type="ARBA" id="ARBA00074971"/>
    </source>
</evidence>
<sequence>MAASKSGYEGKIAGLYDLDRTLGKGHFAVVKLARHVFTGQLVAVKVIDKTKLDSMAAGHLLQEVRCMKLVQHPNVVRLYEVIDTQTKLYLILELGDGGDMYDYIMRHEGGVSEDLAKVHFAQIVCAISYCHRLHVVHRDLKPENVVFFRQQGTVKLTDFGFSNRFQPGTMLMTSCGSLAYSAPEILLGEEYDAPAVDVWSLGVILYMLVCGQPPFQEANDSETLIMIMDCRYTVPARISPECKDLISRMLQRDPLKRASLEEIESHPWLNGVDPLPTSRTTVPLTSYKSISEEEHEIIIQAMTCGHIADRDTIQEALEADRYNHITATYFLLAERILREKQDRPGQTPSAECNWAEPGQNRRPLSEPLDLGRSRELTGGVSMLSSPEIPHSAVGPYKDFTEKTETDSRKSLTVPINREEDNPLSGHGVRQQMGLFLRSSGSGELPSGKNIRALQQICEEEEEEEEEEEATSIALPDLNCKDRNQNLGCAPLKNQEQTEGAKHLVCGELLGFCPRSKECNKNTSSVEGLGGTFEEQVGMEGNQGLEDKEVLEGHEGLEELEQDRHFIKSRSVQSDLDVESSQALRDHNIVEGKEGLEFQELKGCTGLEVNGDLGSKPCLHVYTCLEGQTVIEGHKHMEDKSLEKQNVQEEHFPEIPTKLDDHESTEKQLEGKNGLETQSMSAECQKVLEDSVRQCQEVEKDQGFWRMQGERNLESQDVLDNHEVPKGHYIVNEEEPLKYTTVQSQSSQNPENQNYPSMEHNSLDKNSSSDSQTVVEVQNEKTLSNCIRSRTQCCQGKAKASPESGEDPMKEHNNNTPKVEQKTTAPSGSPKTFVKNHCVDTGPAALELQVSSLTKNNISIRHLDREDGEGSLFESPRRIAGGKESTFSSQGGVCLATSYEMGPEPMIRIDPAKNKNVNLRDRLLQFPLCEKALSFKIKPSSKESLMPFGQFNCCHVL</sequence>
<dbReference type="SUPFAM" id="SSF56112">
    <property type="entry name" value="Protein kinase-like (PK-like)"/>
    <property type="match status" value="1"/>
</dbReference>
<evidence type="ECO:0000256" key="10">
    <source>
        <dbReference type="ARBA" id="ARBA00022741"/>
    </source>
</evidence>
<evidence type="ECO:0000256" key="7">
    <source>
        <dbReference type="ARBA" id="ARBA00022553"/>
    </source>
</evidence>
<keyword evidence="7" id="KW-0597">Phosphoprotein</keyword>
<evidence type="ECO:0000256" key="5">
    <source>
        <dbReference type="ARBA" id="ARBA00022481"/>
    </source>
</evidence>
<dbReference type="GO" id="GO:0005634">
    <property type="term" value="C:nucleus"/>
    <property type="evidence" value="ECO:0007669"/>
    <property type="project" value="UniProtKB-SubCell"/>
</dbReference>
<feature type="compositionally biased region" description="Low complexity" evidence="21">
    <location>
        <begin position="742"/>
        <end position="756"/>
    </location>
</feature>
<comment type="function">
    <text evidence="17">May play a role in hematopoietic cell proliferation or differentiation. Potential mediator of neuronal apoptosis.</text>
</comment>
<proteinExistence type="inferred from homology"/>
<dbReference type="InterPro" id="IPR015940">
    <property type="entry name" value="UBA"/>
</dbReference>
<organism evidence="24 25">
    <name type="scientific">Acipenser oxyrinchus oxyrinchus</name>
    <dbReference type="NCBI Taxonomy" id="40147"/>
    <lineage>
        <taxon>Eukaryota</taxon>
        <taxon>Metazoa</taxon>
        <taxon>Chordata</taxon>
        <taxon>Craniata</taxon>
        <taxon>Vertebrata</taxon>
        <taxon>Euteleostomi</taxon>
        <taxon>Actinopterygii</taxon>
        <taxon>Chondrostei</taxon>
        <taxon>Acipenseriformes</taxon>
        <taxon>Acipenseridae</taxon>
        <taxon>Acipenser</taxon>
    </lineage>
</organism>
<evidence type="ECO:0000259" key="22">
    <source>
        <dbReference type="PROSITE" id="PS50011"/>
    </source>
</evidence>
<keyword evidence="5" id="KW-0488">Methylation</keyword>
<dbReference type="PROSITE" id="PS00107">
    <property type="entry name" value="PROTEIN_KINASE_ATP"/>
    <property type="match status" value="1"/>
</dbReference>
<evidence type="ECO:0000256" key="14">
    <source>
        <dbReference type="ARBA" id="ARBA00023242"/>
    </source>
</evidence>
<feature type="compositionally biased region" description="Polar residues" evidence="21">
    <location>
        <begin position="813"/>
        <end position="829"/>
    </location>
</feature>
<comment type="cofactor">
    <cofactor evidence="1">
        <name>Mg(2+)</name>
        <dbReference type="ChEBI" id="CHEBI:18420"/>
    </cofactor>
</comment>
<evidence type="ECO:0000256" key="1">
    <source>
        <dbReference type="ARBA" id="ARBA00001946"/>
    </source>
</evidence>
<keyword evidence="11 24" id="KW-0418">Kinase</keyword>
<dbReference type="InterPro" id="IPR011009">
    <property type="entry name" value="Kinase-like_dom_sf"/>
</dbReference>
<evidence type="ECO:0000256" key="19">
    <source>
        <dbReference type="ARBA" id="ARBA00077142"/>
    </source>
</evidence>
<dbReference type="PANTHER" id="PTHR24346">
    <property type="entry name" value="MAP/MICROTUBULE AFFINITY-REGULATING KINASE"/>
    <property type="match status" value="1"/>
</dbReference>
<dbReference type="FunFam" id="1.10.510.10:FF:000166">
    <property type="entry name" value="SNF-related serine/threonine-protein kinase"/>
    <property type="match status" value="1"/>
</dbReference>
<dbReference type="GO" id="GO:0035556">
    <property type="term" value="P:intracellular signal transduction"/>
    <property type="evidence" value="ECO:0007669"/>
    <property type="project" value="TreeGrafter"/>
</dbReference>
<evidence type="ECO:0000256" key="2">
    <source>
        <dbReference type="ARBA" id="ARBA00004123"/>
    </source>
</evidence>
<evidence type="ECO:0000256" key="13">
    <source>
        <dbReference type="ARBA" id="ARBA00022842"/>
    </source>
</evidence>
<feature type="region of interest" description="Disordered" evidence="21">
    <location>
        <begin position="341"/>
        <end position="411"/>
    </location>
</feature>
<keyword evidence="13" id="KW-0460">Magnesium</keyword>
<feature type="compositionally biased region" description="Basic and acidic residues" evidence="21">
    <location>
        <begin position="648"/>
        <end position="669"/>
    </location>
</feature>
<evidence type="ECO:0000256" key="17">
    <source>
        <dbReference type="ARBA" id="ARBA00054738"/>
    </source>
</evidence>
<keyword evidence="10 20" id="KW-0547">Nucleotide-binding</keyword>
<comment type="catalytic activity">
    <reaction evidence="16">
        <text>L-seryl-[protein] + ATP = O-phospho-L-seryl-[protein] + ADP + H(+)</text>
        <dbReference type="Rhea" id="RHEA:17989"/>
        <dbReference type="Rhea" id="RHEA-COMP:9863"/>
        <dbReference type="Rhea" id="RHEA-COMP:11604"/>
        <dbReference type="ChEBI" id="CHEBI:15378"/>
        <dbReference type="ChEBI" id="CHEBI:29999"/>
        <dbReference type="ChEBI" id="CHEBI:30616"/>
        <dbReference type="ChEBI" id="CHEBI:83421"/>
        <dbReference type="ChEBI" id="CHEBI:456216"/>
        <dbReference type="EC" id="2.7.11.1"/>
    </reaction>
</comment>
<evidence type="ECO:0000313" key="24">
    <source>
        <dbReference type="EMBL" id="KAK1162069.1"/>
    </source>
</evidence>
<evidence type="ECO:0000256" key="16">
    <source>
        <dbReference type="ARBA" id="ARBA00048679"/>
    </source>
</evidence>
<dbReference type="GO" id="GO:0005737">
    <property type="term" value="C:cytoplasm"/>
    <property type="evidence" value="ECO:0007669"/>
    <property type="project" value="TreeGrafter"/>
</dbReference>
<keyword evidence="12 20" id="KW-0067">ATP-binding</keyword>
<dbReference type="GO" id="GO:0046872">
    <property type="term" value="F:metal ion binding"/>
    <property type="evidence" value="ECO:0007669"/>
    <property type="project" value="UniProtKB-KW"/>
</dbReference>
<feature type="domain" description="Protein kinase" evidence="22">
    <location>
        <begin position="16"/>
        <end position="269"/>
    </location>
</feature>
<feature type="region of interest" description="Disordered" evidence="21">
    <location>
        <begin position="739"/>
        <end position="778"/>
    </location>
</feature>
<evidence type="ECO:0000256" key="15">
    <source>
        <dbReference type="ARBA" id="ARBA00047899"/>
    </source>
</evidence>
<dbReference type="PROSITE" id="PS50011">
    <property type="entry name" value="PROTEIN_KINASE_DOM"/>
    <property type="match status" value="1"/>
</dbReference>
<evidence type="ECO:0000256" key="3">
    <source>
        <dbReference type="ARBA" id="ARBA00006692"/>
    </source>
</evidence>
<evidence type="ECO:0000256" key="12">
    <source>
        <dbReference type="ARBA" id="ARBA00022840"/>
    </source>
</evidence>